<proteinExistence type="predicted"/>
<name>A0AAW1P0E7_9CHLO</name>
<evidence type="ECO:0000313" key="2">
    <source>
        <dbReference type="EMBL" id="KAK9801938.1"/>
    </source>
</evidence>
<keyword evidence="1" id="KW-0732">Signal</keyword>
<keyword evidence="3" id="KW-1185">Reference proteome</keyword>
<dbReference type="AlphaFoldDB" id="A0AAW1P0E7"/>
<gene>
    <name evidence="2" type="ORF">WJX73_007345</name>
</gene>
<reference evidence="2 3" key="1">
    <citation type="journal article" date="2024" name="Nat. Commun.">
        <title>Phylogenomics reveals the evolutionary origins of lichenization in chlorophyte algae.</title>
        <authorList>
            <person name="Puginier C."/>
            <person name="Libourel C."/>
            <person name="Otte J."/>
            <person name="Skaloud P."/>
            <person name="Haon M."/>
            <person name="Grisel S."/>
            <person name="Petersen M."/>
            <person name="Berrin J.G."/>
            <person name="Delaux P.M."/>
            <person name="Dal Grande F."/>
            <person name="Keller J."/>
        </authorList>
    </citation>
    <scope>NUCLEOTIDE SEQUENCE [LARGE SCALE GENOMIC DNA]</scope>
    <source>
        <strain evidence="2 3">SAG 2036</strain>
    </source>
</reference>
<accession>A0AAW1P0E7</accession>
<sequence length="363" mass="41890">MSLAISICFFLRWKMRRQAVAVLSWWLCALLLQCPRVLAANGEEDLALHPRTRHTHKTGLLHSSLPYDFSDTFSNAQHLILSGKSKATHHTVNLHIWIKAAIEADKLWVRGFFVADDMDELHIRADSVLDPPPDFFNDPPSLFLRNVLDTTQHNFALLLGPYYSMYDMNLTLPLASIDTGFELRYNDWERAAYWVPRHALDRHVVDQAKFATDKHDAKLIIVFFAPFNVLPDEFACRLEQATRYHQEVQGFDQVIQMLHGPYLSTLASNAGIQTLVKQGFLRLVVWQEFQWPAGVAQPYIDQFLMYNFILLAFWGRMANVRILLNDPDEYVATFNGQRFRDLFLEEHGESTRSITITDNADCC</sequence>
<feature type="signal peptide" evidence="1">
    <location>
        <begin position="1"/>
        <end position="39"/>
    </location>
</feature>
<comment type="caution">
    <text evidence="2">The sequence shown here is derived from an EMBL/GenBank/DDBJ whole genome shotgun (WGS) entry which is preliminary data.</text>
</comment>
<dbReference type="EMBL" id="JALJOQ010000074">
    <property type="protein sequence ID" value="KAK9801938.1"/>
    <property type="molecule type" value="Genomic_DNA"/>
</dbReference>
<evidence type="ECO:0000313" key="3">
    <source>
        <dbReference type="Proteomes" id="UP001465755"/>
    </source>
</evidence>
<dbReference type="Proteomes" id="UP001465755">
    <property type="component" value="Unassembled WGS sequence"/>
</dbReference>
<feature type="chain" id="PRO_5043810991" evidence="1">
    <location>
        <begin position="40"/>
        <end position="363"/>
    </location>
</feature>
<evidence type="ECO:0000256" key="1">
    <source>
        <dbReference type="SAM" id="SignalP"/>
    </source>
</evidence>
<protein>
    <submittedName>
        <fullName evidence="2">Uncharacterized protein</fullName>
    </submittedName>
</protein>
<organism evidence="2 3">
    <name type="scientific">Symbiochloris irregularis</name>
    <dbReference type="NCBI Taxonomy" id="706552"/>
    <lineage>
        <taxon>Eukaryota</taxon>
        <taxon>Viridiplantae</taxon>
        <taxon>Chlorophyta</taxon>
        <taxon>core chlorophytes</taxon>
        <taxon>Trebouxiophyceae</taxon>
        <taxon>Trebouxiales</taxon>
        <taxon>Trebouxiaceae</taxon>
        <taxon>Symbiochloris</taxon>
    </lineage>
</organism>